<keyword evidence="2" id="KW-0472">Membrane</keyword>
<evidence type="ECO:0000313" key="3">
    <source>
        <dbReference type="EMBL" id="KGM10942.1"/>
    </source>
</evidence>
<sequence length="199" mass="22620">MFSRQRSAPEPLPESQPSATTGADNLNQGKGRPTPRRSQAEAARKRPLVPSDRKAAIRAQRAAAKDKREREYRAMQTGDERFMPARDRGPVRRWIRDYVDARRNLGEYFLPVALLMVFSTFVTAGNPTAGVVVILVMYTIVLITIVDAVILSRVLKRRLADRFGAEVPRGSRMYGVMRAFQIRRTRLPRPQVRRGEYPA</sequence>
<dbReference type="OrthoDB" id="5194448at2"/>
<proteinExistence type="predicted"/>
<feature type="region of interest" description="Disordered" evidence="1">
    <location>
        <begin position="1"/>
        <end position="73"/>
    </location>
</feature>
<evidence type="ECO:0000256" key="2">
    <source>
        <dbReference type="SAM" id="Phobius"/>
    </source>
</evidence>
<comment type="caution">
    <text evidence="3">The sequence shown here is derived from an EMBL/GenBank/DDBJ whole genome shotgun (WGS) entry which is preliminary data.</text>
</comment>
<reference evidence="3 4" key="1">
    <citation type="submission" date="2013-08" db="EMBL/GenBank/DDBJ databases">
        <title>Genome sequencing of Cellulomonas bogoriensis 69B4.</title>
        <authorList>
            <person name="Chen F."/>
            <person name="Li Y."/>
            <person name="Wang G."/>
        </authorList>
    </citation>
    <scope>NUCLEOTIDE SEQUENCE [LARGE SCALE GENOMIC DNA]</scope>
    <source>
        <strain evidence="3 4">69B4</strain>
    </source>
</reference>
<gene>
    <name evidence="3" type="ORF">N869_03815</name>
</gene>
<name>A0A0A0BTC5_9CELL</name>
<protein>
    <submittedName>
        <fullName evidence="3">Membrane protein</fullName>
    </submittedName>
</protein>
<dbReference type="InterPro" id="IPR021403">
    <property type="entry name" value="DUF3043"/>
</dbReference>
<dbReference type="AlphaFoldDB" id="A0A0A0BTC5"/>
<keyword evidence="4" id="KW-1185">Reference proteome</keyword>
<keyword evidence="2" id="KW-0812">Transmembrane</keyword>
<organism evidence="3 4">
    <name type="scientific">Cellulomonas bogoriensis 69B4 = DSM 16987</name>
    <dbReference type="NCBI Taxonomy" id="1386082"/>
    <lineage>
        <taxon>Bacteria</taxon>
        <taxon>Bacillati</taxon>
        <taxon>Actinomycetota</taxon>
        <taxon>Actinomycetes</taxon>
        <taxon>Micrococcales</taxon>
        <taxon>Cellulomonadaceae</taxon>
        <taxon>Cellulomonas</taxon>
    </lineage>
</organism>
<evidence type="ECO:0000256" key="1">
    <source>
        <dbReference type="SAM" id="MobiDB-lite"/>
    </source>
</evidence>
<feature type="compositionally biased region" description="Basic and acidic residues" evidence="1">
    <location>
        <begin position="63"/>
        <end position="73"/>
    </location>
</feature>
<accession>A0A0A0BTC5</accession>
<keyword evidence="2" id="KW-1133">Transmembrane helix</keyword>
<dbReference type="RefSeq" id="WP_035061500.1">
    <property type="nucleotide sequence ID" value="NZ_AXCZ01000128.1"/>
</dbReference>
<dbReference type="Proteomes" id="UP000054314">
    <property type="component" value="Unassembled WGS sequence"/>
</dbReference>
<dbReference type="EMBL" id="AXCZ01000128">
    <property type="protein sequence ID" value="KGM10942.1"/>
    <property type="molecule type" value="Genomic_DNA"/>
</dbReference>
<feature type="compositionally biased region" description="Polar residues" evidence="1">
    <location>
        <begin position="15"/>
        <end position="28"/>
    </location>
</feature>
<dbReference type="Pfam" id="PF11241">
    <property type="entry name" value="DUF3043"/>
    <property type="match status" value="1"/>
</dbReference>
<feature type="transmembrane region" description="Helical" evidence="2">
    <location>
        <begin position="130"/>
        <end position="152"/>
    </location>
</feature>
<evidence type="ECO:0000313" key="4">
    <source>
        <dbReference type="Proteomes" id="UP000054314"/>
    </source>
</evidence>
<feature type="transmembrane region" description="Helical" evidence="2">
    <location>
        <begin position="105"/>
        <end position="124"/>
    </location>
</feature>